<gene>
    <name evidence="1" type="ORF">C1877_02225</name>
</gene>
<proteinExistence type="predicted"/>
<evidence type="ECO:0008006" key="3">
    <source>
        <dbReference type="Google" id="ProtNLM"/>
    </source>
</evidence>
<protein>
    <recommendedName>
        <fullName evidence="3">Pilus assembly protein TadE</fullName>
    </recommendedName>
</protein>
<dbReference type="EMBL" id="PPTS01000001">
    <property type="protein sequence ID" value="RDB67271.1"/>
    <property type="molecule type" value="Genomic_DNA"/>
</dbReference>
<dbReference type="AlphaFoldDB" id="A0A369M6A2"/>
<organism evidence="1 2">
    <name type="scientific">Gordonibacter pamelaeae</name>
    <dbReference type="NCBI Taxonomy" id="471189"/>
    <lineage>
        <taxon>Bacteria</taxon>
        <taxon>Bacillati</taxon>
        <taxon>Actinomycetota</taxon>
        <taxon>Coriobacteriia</taxon>
        <taxon>Eggerthellales</taxon>
        <taxon>Eggerthellaceae</taxon>
        <taxon>Gordonibacter</taxon>
    </lineage>
</organism>
<comment type="caution">
    <text evidence="1">The sequence shown here is derived from an EMBL/GenBank/DDBJ whole genome shotgun (WGS) entry which is preliminary data.</text>
</comment>
<evidence type="ECO:0000313" key="1">
    <source>
        <dbReference type="EMBL" id="RDB67271.1"/>
    </source>
</evidence>
<dbReference type="Proteomes" id="UP000254000">
    <property type="component" value="Unassembled WGS sequence"/>
</dbReference>
<keyword evidence="2" id="KW-1185">Reference proteome</keyword>
<sequence>MRGRRAPERGSEIVQSVVAVPLVLLVVFATVQAGGMMLSVNRLTADLARACRQMDTAGLAFAVDRERFVADEVLGAATQLKPDLLTVSNVRSEALGAVQGARLAPGATSRAAGEEGAGAGAGIVQRTDAVRVSFDVRYELPSLMAVPGLAHRTIARHVECEQLAGRIVEVEVGA</sequence>
<name>A0A369M6A2_9ACTN</name>
<evidence type="ECO:0000313" key="2">
    <source>
        <dbReference type="Proteomes" id="UP000254000"/>
    </source>
</evidence>
<accession>A0A369M6A2</accession>
<reference evidence="1 2" key="1">
    <citation type="journal article" date="2018" name="Elife">
        <title>Discovery and characterization of a prevalent human gut bacterial enzyme sufficient for the inactivation of a family of plant toxins.</title>
        <authorList>
            <person name="Koppel N."/>
            <person name="Bisanz J.E."/>
            <person name="Pandelia M.E."/>
            <person name="Turnbaugh P.J."/>
            <person name="Balskus E.P."/>
        </authorList>
    </citation>
    <scope>NUCLEOTIDE SEQUENCE [LARGE SCALE GENOMIC DNA]</scope>
    <source>
        <strain evidence="1 2">3C</strain>
    </source>
</reference>